<gene>
    <name evidence="1" type="ORF">PFISCL1PPCAC_23821</name>
</gene>
<dbReference type="EMBL" id="BTSY01000006">
    <property type="protein sequence ID" value="GMT32524.1"/>
    <property type="molecule type" value="Genomic_DNA"/>
</dbReference>
<protein>
    <submittedName>
        <fullName evidence="1">Uncharacterized protein</fullName>
    </submittedName>
</protein>
<dbReference type="Proteomes" id="UP001432322">
    <property type="component" value="Unassembled WGS sequence"/>
</dbReference>
<keyword evidence="2" id="KW-1185">Reference proteome</keyword>
<organism evidence="1 2">
    <name type="scientific">Pristionchus fissidentatus</name>
    <dbReference type="NCBI Taxonomy" id="1538716"/>
    <lineage>
        <taxon>Eukaryota</taxon>
        <taxon>Metazoa</taxon>
        <taxon>Ecdysozoa</taxon>
        <taxon>Nematoda</taxon>
        <taxon>Chromadorea</taxon>
        <taxon>Rhabditida</taxon>
        <taxon>Rhabditina</taxon>
        <taxon>Diplogasteromorpha</taxon>
        <taxon>Diplogasteroidea</taxon>
        <taxon>Neodiplogasteridae</taxon>
        <taxon>Pristionchus</taxon>
    </lineage>
</organism>
<accession>A0AAV5WKA0</accession>
<dbReference type="AlphaFoldDB" id="A0AAV5WKA0"/>
<name>A0AAV5WKA0_9BILA</name>
<proteinExistence type="predicted"/>
<comment type="caution">
    <text evidence="1">The sequence shown here is derived from an EMBL/GenBank/DDBJ whole genome shotgun (WGS) entry which is preliminary data.</text>
</comment>
<evidence type="ECO:0000313" key="2">
    <source>
        <dbReference type="Proteomes" id="UP001432322"/>
    </source>
</evidence>
<reference evidence="1" key="1">
    <citation type="submission" date="2023-10" db="EMBL/GenBank/DDBJ databases">
        <title>Genome assembly of Pristionchus species.</title>
        <authorList>
            <person name="Yoshida K."/>
            <person name="Sommer R.J."/>
        </authorList>
    </citation>
    <scope>NUCLEOTIDE SEQUENCE</scope>
    <source>
        <strain evidence="1">RS5133</strain>
    </source>
</reference>
<evidence type="ECO:0000313" key="1">
    <source>
        <dbReference type="EMBL" id="GMT32524.1"/>
    </source>
</evidence>
<sequence>MRHSIDWGCEFYTQLQINYRYCDEYFKTLAQYNAYANASQSHFPFPFSIFLLHFVSFLHLKIAFYSPVRSEGIAQNPYIHPISFVISDDNCWLISNDLRAIGRVETAFIEEETTIDGHFHDCRYPHGDDKLNVSFSGYLDNFIVVLGMKVISGETWYPSLVFGIYRVTPFLAFGEGQIRLVC</sequence>